<dbReference type="STRING" id="644966.Tmar_0764"/>
<feature type="chain" id="PRO_5039044706" evidence="5">
    <location>
        <begin position="32"/>
        <end position="313"/>
    </location>
</feature>
<name>E6SIH3_THEM7</name>
<accession>E6SIH3</accession>
<reference evidence="8" key="2">
    <citation type="journal article" date="2010" name="Stand. Genomic Sci.">
        <title>Complete genome sequence of Thermaerobacter marianensis type strain (7p75aT).</title>
        <authorList>
            <person name="Han C."/>
            <person name="Gu W."/>
            <person name="Zhang X."/>
            <person name="Lapidus A."/>
            <person name="Nolan M."/>
            <person name="Copeland A."/>
            <person name="Lucas S."/>
            <person name="Glavina Del Rio T."/>
            <person name="Tice H."/>
            <person name="Cheng J."/>
            <person name="Tapia R."/>
            <person name="Goodwin L."/>
            <person name="Pitluck S."/>
            <person name="Pagani I."/>
            <person name="Ivanova N."/>
            <person name="Mavromatis K."/>
            <person name="Mikhailova N."/>
            <person name="Pati A."/>
            <person name="Chen A."/>
            <person name="Palaniappan K."/>
            <person name="Land M."/>
            <person name="Hauser L."/>
            <person name="Chang Y."/>
            <person name="Jeffries C."/>
            <person name="Schneider S."/>
            <person name="Rohde M."/>
            <person name="Goker M."/>
            <person name="Pukall R."/>
            <person name="Woyke T."/>
            <person name="Bristow J."/>
            <person name="Eisen J."/>
            <person name="Markowitz V."/>
            <person name="Hugenholtz P."/>
            <person name="Kyrpides N."/>
            <person name="Klenk H."/>
            <person name="Detter J."/>
        </authorList>
    </citation>
    <scope>NUCLEOTIDE SEQUENCE [LARGE SCALE GENOMIC DNA]</scope>
    <source>
        <strain evidence="8">ATCC 700841 / DSM 12885 / JCM 10246 / 7p75a</strain>
    </source>
</reference>
<evidence type="ECO:0000259" key="6">
    <source>
        <dbReference type="Pfam" id="PF04069"/>
    </source>
</evidence>
<dbReference type="Gene3D" id="3.40.190.10">
    <property type="entry name" value="Periplasmic binding protein-like II"/>
    <property type="match status" value="1"/>
</dbReference>
<keyword evidence="4" id="KW-0472">Membrane</keyword>
<dbReference type="eggNOG" id="COG2113">
    <property type="taxonomic scope" value="Bacteria"/>
</dbReference>
<evidence type="ECO:0000256" key="4">
    <source>
        <dbReference type="ARBA" id="ARBA00023136"/>
    </source>
</evidence>
<evidence type="ECO:0000256" key="2">
    <source>
        <dbReference type="ARBA" id="ARBA00022448"/>
    </source>
</evidence>
<dbReference type="GO" id="GO:0015226">
    <property type="term" value="F:carnitine transmembrane transporter activity"/>
    <property type="evidence" value="ECO:0007669"/>
    <property type="project" value="TreeGrafter"/>
</dbReference>
<keyword evidence="5" id="KW-0732">Signal</keyword>
<dbReference type="InterPro" id="IPR007210">
    <property type="entry name" value="ABC_Gly_betaine_transp_sub-bd"/>
</dbReference>
<dbReference type="PANTHER" id="PTHR47737:SF1">
    <property type="entry name" value="GLYCINE BETAINE_PROLINE BETAINE TRANSPORT SYSTEM PERMEASE PROTEIN PROW"/>
    <property type="match status" value="1"/>
</dbReference>
<dbReference type="EMBL" id="CP002344">
    <property type="protein sequence ID" value="ADU50879.1"/>
    <property type="molecule type" value="Genomic_DNA"/>
</dbReference>
<dbReference type="PANTHER" id="PTHR47737">
    <property type="entry name" value="GLYCINE BETAINE/PROLINE BETAINE TRANSPORT SYSTEM PERMEASE PROTEIN PROW"/>
    <property type="match status" value="1"/>
</dbReference>
<evidence type="ECO:0000256" key="3">
    <source>
        <dbReference type="ARBA" id="ARBA00022475"/>
    </source>
</evidence>
<dbReference type="RefSeq" id="WP_013495184.1">
    <property type="nucleotide sequence ID" value="NC_014831.1"/>
</dbReference>
<proteinExistence type="predicted"/>
<evidence type="ECO:0000313" key="7">
    <source>
        <dbReference type="EMBL" id="ADU50879.1"/>
    </source>
</evidence>
<keyword evidence="2" id="KW-0813">Transport</keyword>
<evidence type="ECO:0000256" key="1">
    <source>
        <dbReference type="ARBA" id="ARBA00004236"/>
    </source>
</evidence>
<dbReference type="OrthoDB" id="9787902at2"/>
<feature type="domain" description="ABC-type glycine betaine transport system substrate-binding" evidence="6">
    <location>
        <begin position="55"/>
        <end position="303"/>
    </location>
</feature>
<comment type="subcellular location">
    <subcellularLocation>
        <location evidence="1">Cell membrane</location>
    </subcellularLocation>
</comment>
<evidence type="ECO:0000256" key="5">
    <source>
        <dbReference type="SAM" id="SignalP"/>
    </source>
</evidence>
<dbReference type="HOGENOM" id="CLU_008673_1_0_9"/>
<organism evidence="7 8">
    <name type="scientific">Thermaerobacter marianensis (strain ATCC 700841 / DSM 12885 / JCM 10246 / 7p75a)</name>
    <dbReference type="NCBI Taxonomy" id="644966"/>
    <lineage>
        <taxon>Bacteria</taxon>
        <taxon>Bacillati</taxon>
        <taxon>Bacillota</taxon>
        <taxon>Clostridia</taxon>
        <taxon>Eubacteriales</taxon>
        <taxon>Clostridiales Family XVII. Incertae Sedis</taxon>
        <taxon>Thermaerobacter</taxon>
    </lineage>
</organism>
<dbReference type="GO" id="GO:0015871">
    <property type="term" value="P:choline transport"/>
    <property type="evidence" value="ECO:0007669"/>
    <property type="project" value="TreeGrafter"/>
</dbReference>
<dbReference type="GO" id="GO:0031460">
    <property type="term" value="P:glycine betaine transport"/>
    <property type="evidence" value="ECO:0007669"/>
    <property type="project" value="TreeGrafter"/>
</dbReference>
<evidence type="ECO:0000313" key="8">
    <source>
        <dbReference type="Proteomes" id="UP000008915"/>
    </source>
</evidence>
<reference evidence="7 8" key="1">
    <citation type="journal article" date="2010" name="Stand. Genomic Sci.">
        <title>Complete genome sequence of Thermaerobacter marianensis type strain (7p75a).</title>
        <authorList>
            <person name="Han C."/>
            <person name="Gu W."/>
            <person name="Zhang X."/>
            <person name="Lapidus A."/>
            <person name="Nolan M."/>
            <person name="Copeland A."/>
            <person name="Lucas S."/>
            <person name="Del Rio T.G."/>
            <person name="Tice H."/>
            <person name="Cheng J.F."/>
            <person name="Tapia R."/>
            <person name="Goodwin L."/>
            <person name="Pitluck S."/>
            <person name="Pagani I."/>
            <person name="Ivanova N."/>
            <person name="Mavromatis K."/>
            <person name="Mikhailova N."/>
            <person name="Pati A."/>
            <person name="Chen A."/>
            <person name="Palaniappan K."/>
            <person name="Land M."/>
            <person name="Hauser L."/>
            <person name="Chang Y.J."/>
            <person name="Jeffries C.D."/>
            <person name="Schneider S."/>
            <person name="Rohde M."/>
            <person name="Goker M."/>
            <person name="Pukall R."/>
            <person name="Woyke T."/>
            <person name="Bristow J."/>
            <person name="Eisen J.A."/>
            <person name="Markowitz V."/>
            <person name="Hugenholtz P."/>
            <person name="Kyrpides N.C."/>
            <person name="Klenk H.P."/>
            <person name="Detter J.C."/>
        </authorList>
    </citation>
    <scope>NUCLEOTIDE SEQUENCE [LARGE SCALE GENOMIC DNA]</scope>
    <source>
        <strain evidence="8">ATCC 700841 / DSM 12885 / JCM 10246 / 7p75a</strain>
    </source>
</reference>
<protein>
    <submittedName>
        <fullName evidence="7">Substrate-binding region of ABC-type glycine betaine transport system</fullName>
    </submittedName>
</protein>
<dbReference type="CDD" id="cd13639">
    <property type="entry name" value="PBP2_OpuAC_like"/>
    <property type="match status" value="1"/>
</dbReference>
<dbReference type="KEGG" id="tmr:Tmar_0764"/>
<dbReference type="Pfam" id="PF04069">
    <property type="entry name" value="OpuAC"/>
    <property type="match status" value="1"/>
</dbReference>
<dbReference type="GO" id="GO:0043190">
    <property type="term" value="C:ATP-binding cassette (ABC) transporter complex"/>
    <property type="evidence" value="ECO:0007669"/>
    <property type="project" value="InterPro"/>
</dbReference>
<dbReference type="GO" id="GO:0005275">
    <property type="term" value="F:amine transmembrane transporter activity"/>
    <property type="evidence" value="ECO:0007669"/>
    <property type="project" value="TreeGrafter"/>
</dbReference>
<keyword evidence="3" id="KW-1003">Cell membrane</keyword>
<dbReference type="SUPFAM" id="SSF53850">
    <property type="entry name" value="Periplasmic binding protein-like II"/>
    <property type="match status" value="1"/>
</dbReference>
<sequence>MGQGPARRRARKRGLQKVVAVLATLSALLLAACGGGAGGTGAQDDNGGGSGDKGRIEIGYIPWDEDIAVSYLWKQLLEEKGYEVTLTQVEVAPLFAAVANGSIDLFMDVWMPSTHGQYMDRFGDQVEVLGTWYDQADLGLAVPDYVAARSIEDLTQYADRFGKRIVGIEAGAGLMRVTRESAMPGYGLEDWELVQSSTPTMLAELDRAIQNQEWIVVTLWRPHWAFAKYDIRYLDDPQGLMNPEGAEQIQIIAREGFRDDFSEVAAWLGKFKLTSEQLARLEAAIQDHGADQPEKGVQAWLEENRDVVDAWLQ</sequence>
<gene>
    <name evidence="7" type="ordered locus">Tmar_0764</name>
</gene>
<dbReference type="PROSITE" id="PS51257">
    <property type="entry name" value="PROKAR_LIPOPROTEIN"/>
    <property type="match status" value="1"/>
</dbReference>
<dbReference type="AlphaFoldDB" id="E6SIH3"/>
<dbReference type="Gene3D" id="3.40.190.100">
    <property type="entry name" value="Glycine betaine-binding periplasmic protein, domain 2"/>
    <property type="match status" value="1"/>
</dbReference>
<dbReference type="Proteomes" id="UP000008915">
    <property type="component" value="Chromosome"/>
</dbReference>
<feature type="signal peptide" evidence="5">
    <location>
        <begin position="1"/>
        <end position="31"/>
    </location>
</feature>
<keyword evidence="8" id="KW-1185">Reference proteome</keyword>